<sequence length="491" mass="56292">MNVMYEIQEEHDERDDREDREEDINTQRNLAVFERLPTEYGEEEEELDYEIIAKELSKYIETSLSLLCVLLLLEFIIIFNVDLVIALTPMFLLDFKRLLLQTLRLKNYQTFPDSNITKVSSAKNIIQSLGNLTFYSMLVMYYYNPGFLLLFTIIPLILSSFAGFLIKIKATNQCQLFSIICMTIGDWVKILIFLNVGLKIDGLVKMDWTVTMWPLWMVLTCITILSTGALLLVFVSICSYYYKESPITEIYSSVWMFYTTAVGSLTISLMSHDAFRMNYQRMCITGIVYLGIFIAFTQIIKVHLLKWWRSFFVHHEQITIPNSLSNSGPLPLPPSQAEFMRFPTKIIRAIKLPPKALVRMSSTYFQPANIGTEPIRSARTMSQDIKKTIGRENIHYRSLSTVPREPESIIKKSLTDLAFPDKKCRICYEGECNSVYMPCGHGGICLNCATIVMKGKGSCCICRTTIEQVLKIKIESGRMIDVVGTNSNVNQ</sequence>
<dbReference type="PROSITE" id="PS50089">
    <property type="entry name" value="ZF_RING_2"/>
    <property type="match status" value="1"/>
</dbReference>
<feature type="compositionally biased region" description="Acidic residues" evidence="2">
    <location>
        <begin position="7"/>
        <end position="22"/>
    </location>
</feature>
<dbReference type="Pfam" id="PF13920">
    <property type="entry name" value="zf-C3HC4_3"/>
    <property type="match status" value="1"/>
</dbReference>
<dbReference type="GO" id="GO:0008270">
    <property type="term" value="F:zinc ion binding"/>
    <property type="evidence" value="ECO:0007669"/>
    <property type="project" value="UniProtKB-KW"/>
</dbReference>
<proteinExistence type="predicted"/>
<keyword evidence="6" id="KW-1185">Reference proteome</keyword>
<keyword evidence="1" id="KW-0863">Zinc-finger</keyword>
<evidence type="ECO:0000259" key="4">
    <source>
        <dbReference type="PROSITE" id="PS50089"/>
    </source>
</evidence>
<feature type="region of interest" description="Disordered" evidence="2">
    <location>
        <begin position="1"/>
        <end position="22"/>
    </location>
</feature>
<evidence type="ECO:0000256" key="2">
    <source>
        <dbReference type="SAM" id="MobiDB-lite"/>
    </source>
</evidence>
<dbReference type="Gene3D" id="3.30.40.10">
    <property type="entry name" value="Zinc/RING finger domain, C3HC4 (zinc finger)"/>
    <property type="match status" value="1"/>
</dbReference>
<comment type="caution">
    <text evidence="5">The sequence shown here is derived from an EMBL/GenBank/DDBJ whole genome shotgun (WGS) entry which is preliminary data.</text>
</comment>
<feature type="transmembrane region" description="Helical" evidence="3">
    <location>
        <begin position="254"/>
        <end position="272"/>
    </location>
</feature>
<evidence type="ECO:0000313" key="5">
    <source>
        <dbReference type="EMBL" id="OMJ83770.1"/>
    </source>
</evidence>
<protein>
    <recommendedName>
        <fullName evidence="4">RING-type domain-containing protein</fullName>
    </recommendedName>
</protein>
<gene>
    <name evidence="5" type="ORF">SteCoe_15249</name>
</gene>
<dbReference type="PANTHER" id="PTHR12109:SF5">
    <property type="entry name" value="RING-TYPE DOMAIN-CONTAINING PROTEIN"/>
    <property type="match status" value="1"/>
</dbReference>
<keyword evidence="3" id="KW-0472">Membrane</keyword>
<dbReference type="InterPro" id="IPR047126">
    <property type="entry name" value="RNF141-like"/>
</dbReference>
<keyword evidence="1" id="KW-0479">Metal-binding</keyword>
<keyword evidence="1" id="KW-0862">Zinc</keyword>
<dbReference type="EMBL" id="MPUH01000292">
    <property type="protein sequence ID" value="OMJ83770.1"/>
    <property type="molecule type" value="Genomic_DNA"/>
</dbReference>
<feature type="transmembrane region" description="Helical" evidence="3">
    <location>
        <begin position="278"/>
        <end position="300"/>
    </location>
</feature>
<evidence type="ECO:0000256" key="1">
    <source>
        <dbReference type="PROSITE-ProRule" id="PRU00175"/>
    </source>
</evidence>
<feature type="transmembrane region" description="Helical" evidence="3">
    <location>
        <begin position="176"/>
        <end position="196"/>
    </location>
</feature>
<dbReference type="AlphaFoldDB" id="A0A1R2C467"/>
<feature type="transmembrane region" description="Helical" evidence="3">
    <location>
        <begin position="216"/>
        <end position="242"/>
    </location>
</feature>
<name>A0A1R2C467_9CILI</name>
<evidence type="ECO:0000256" key="3">
    <source>
        <dbReference type="SAM" id="Phobius"/>
    </source>
</evidence>
<dbReference type="OrthoDB" id="303146at2759"/>
<keyword evidence="3" id="KW-1133">Transmembrane helix</keyword>
<reference evidence="5 6" key="1">
    <citation type="submission" date="2016-11" db="EMBL/GenBank/DDBJ databases">
        <title>The macronuclear genome of Stentor coeruleus: a giant cell with tiny introns.</title>
        <authorList>
            <person name="Slabodnick M."/>
            <person name="Ruby J.G."/>
            <person name="Reiff S.B."/>
            <person name="Swart E.C."/>
            <person name="Gosai S."/>
            <person name="Prabakaran S."/>
            <person name="Witkowska E."/>
            <person name="Larue G.E."/>
            <person name="Fisher S."/>
            <person name="Freeman R.M."/>
            <person name="Gunawardena J."/>
            <person name="Chu W."/>
            <person name="Stover N.A."/>
            <person name="Gregory B.D."/>
            <person name="Nowacki M."/>
            <person name="Derisi J."/>
            <person name="Roy S.W."/>
            <person name="Marshall W.F."/>
            <person name="Sood P."/>
        </authorList>
    </citation>
    <scope>NUCLEOTIDE SEQUENCE [LARGE SCALE GENOMIC DNA]</scope>
    <source>
        <strain evidence="5">WM001</strain>
    </source>
</reference>
<accession>A0A1R2C467</accession>
<evidence type="ECO:0000313" key="6">
    <source>
        <dbReference type="Proteomes" id="UP000187209"/>
    </source>
</evidence>
<dbReference type="Proteomes" id="UP000187209">
    <property type="component" value="Unassembled WGS sequence"/>
</dbReference>
<keyword evidence="3" id="KW-0812">Transmembrane</keyword>
<organism evidence="5 6">
    <name type="scientific">Stentor coeruleus</name>
    <dbReference type="NCBI Taxonomy" id="5963"/>
    <lineage>
        <taxon>Eukaryota</taxon>
        <taxon>Sar</taxon>
        <taxon>Alveolata</taxon>
        <taxon>Ciliophora</taxon>
        <taxon>Postciliodesmatophora</taxon>
        <taxon>Heterotrichea</taxon>
        <taxon>Heterotrichida</taxon>
        <taxon>Stentoridae</taxon>
        <taxon>Stentor</taxon>
    </lineage>
</organism>
<dbReference type="InterPro" id="IPR001841">
    <property type="entry name" value="Znf_RING"/>
</dbReference>
<dbReference type="PANTHER" id="PTHR12109">
    <property type="entry name" value="RING FINGER PROTEIN 141-RELATED"/>
    <property type="match status" value="1"/>
</dbReference>
<dbReference type="InterPro" id="IPR013083">
    <property type="entry name" value="Znf_RING/FYVE/PHD"/>
</dbReference>
<feature type="domain" description="RING-type" evidence="4">
    <location>
        <begin position="424"/>
        <end position="463"/>
    </location>
</feature>
<feature type="transmembrane region" description="Helical" evidence="3">
    <location>
        <begin position="64"/>
        <end position="92"/>
    </location>
</feature>
<feature type="transmembrane region" description="Helical" evidence="3">
    <location>
        <begin position="141"/>
        <end position="164"/>
    </location>
</feature>
<dbReference type="SUPFAM" id="SSF57850">
    <property type="entry name" value="RING/U-box"/>
    <property type="match status" value="1"/>
</dbReference>